<evidence type="ECO:0000313" key="2">
    <source>
        <dbReference type="EMBL" id="MFD0836305.1"/>
    </source>
</evidence>
<sequence>MKSNTEKINIIIIGGSKLSQEIIESVDFAEQYHIVGVIALDKVKPQPVYTSNYPMYHGMSAFYELQQKHHITHGIVDLQDLNLKKDCIKDIQRSCKGFQFINLLHPSVVLGKNVQLGSGNIIGAKVIMNSDSTLGDFCWINNRVSIGHDSTIEPYVTIDTNATIGGNTRIGKGSYIGMSANIVNDITIAKHCHIEANTLVLRSVPANTKMRGIPATVVPS</sequence>
<dbReference type="InterPro" id="IPR050179">
    <property type="entry name" value="Trans_hexapeptide_repeat"/>
</dbReference>
<organism evidence="2 3">
    <name type="scientific">Mariniflexile aquimaris</name>
    <dbReference type="NCBI Taxonomy" id="881009"/>
    <lineage>
        <taxon>Bacteria</taxon>
        <taxon>Pseudomonadati</taxon>
        <taxon>Bacteroidota</taxon>
        <taxon>Flavobacteriia</taxon>
        <taxon>Flavobacteriales</taxon>
        <taxon>Flavobacteriaceae</taxon>
        <taxon>Mariniflexile</taxon>
    </lineage>
</organism>
<keyword evidence="3" id="KW-1185">Reference proteome</keyword>
<dbReference type="InterPro" id="IPR001451">
    <property type="entry name" value="Hexapep"/>
</dbReference>
<comment type="caution">
    <text evidence="2">The sequence shown here is derived from an EMBL/GenBank/DDBJ whole genome shotgun (WGS) entry which is preliminary data.</text>
</comment>
<dbReference type="InterPro" id="IPR020019">
    <property type="entry name" value="AcTrfase_PglD-like"/>
</dbReference>
<dbReference type="InterPro" id="IPR011004">
    <property type="entry name" value="Trimer_LpxA-like_sf"/>
</dbReference>
<reference evidence="3" key="1">
    <citation type="journal article" date="2019" name="Int. J. Syst. Evol. Microbiol.">
        <title>The Global Catalogue of Microorganisms (GCM) 10K type strain sequencing project: providing services to taxonomists for standard genome sequencing and annotation.</title>
        <authorList>
            <consortium name="The Broad Institute Genomics Platform"/>
            <consortium name="The Broad Institute Genome Sequencing Center for Infectious Disease"/>
            <person name="Wu L."/>
            <person name="Ma J."/>
        </authorList>
    </citation>
    <scope>NUCLEOTIDE SEQUENCE [LARGE SCALE GENOMIC DNA]</scope>
    <source>
        <strain evidence="3">CCUG 60529</strain>
    </source>
</reference>
<evidence type="ECO:0000256" key="1">
    <source>
        <dbReference type="ARBA" id="ARBA00007274"/>
    </source>
</evidence>
<dbReference type="Proteomes" id="UP001597011">
    <property type="component" value="Unassembled WGS sequence"/>
</dbReference>
<proteinExistence type="inferred from homology"/>
<dbReference type="CDD" id="cd03360">
    <property type="entry name" value="LbH_AT_putative"/>
    <property type="match status" value="1"/>
</dbReference>
<evidence type="ECO:0000313" key="3">
    <source>
        <dbReference type="Proteomes" id="UP001597011"/>
    </source>
</evidence>
<dbReference type="RefSeq" id="WP_379942251.1">
    <property type="nucleotide sequence ID" value="NZ_JBHTIB010000012.1"/>
</dbReference>
<dbReference type="PANTHER" id="PTHR43300">
    <property type="entry name" value="ACETYLTRANSFERASE"/>
    <property type="match status" value="1"/>
</dbReference>
<comment type="similarity">
    <text evidence="1">Belongs to the transferase hexapeptide repeat family.</text>
</comment>
<protein>
    <submittedName>
        <fullName evidence="2">Acetyltransferase</fullName>
    </submittedName>
</protein>
<dbReference type="PANTHER" id="PTHR43300:SF7">
    <property type="entry name" value="UDP-N-ACETYLBACILLOSAMINE N-ACETYLTRANSFERASE"/>
    <property type="match status" value="1"/>
</dbReference>
<dbReference type="SUPFAM" id="SSF51161">
    <property type="entry name" value="Trimeric LpxA-like enzymes"/>
    <property type="match status" value="1"/>
</dbReference>
<dbReference type="Pfam" id="PF00132">
    <property type="entry name" value="Hexapep"/>
    <property type="match status" value="2"/>
</dbReference>
<name>A0ABW3BTQ0_9FLAO</name>
<gene>
    <name evidence="2" type="ORF">ACFQ0I_11045</name>
</gene>
<dbReference type="Gene3D" id="2.160.10.10">
    <property type="entry name" value="Hexapeptide repeat proteins"/>
    <property type="match status" value="1"/>
</dbReference>
<dbReference type="EMBL" id="JBHTIB010000012">
    <property type="protein sequence ID" value="MFD0836305.1"/>
    <property type="molecule type" value="Genomic_DNA"/>
</dbReference>
<accession>A0ABW3BTQ0</accession>